<dbReference type="SUPFAM" id="SSF56300">
    <property type="entry name" value="Metallo-dependent phosphatases"/>
    <property type="match status" value="1"/>
</dbReference>
<dbReference type="Proteomes" id="UP000030752">
    <property type="component" value="Unassembled WGS sequence"/>
</dbReference>
<dbReference type="OrthoDB" id="630188at2759"/>
<dbReference type="VEuPathDB" id="FungiDB:HMPREF1541_01654"/>
<dbReference type="RefSeq" id="XP_008714233.1">
    <property type="nucleotide sequence ID" value="XM_008716011.1"/>
</dbReference>
<dbReference type="GO" id="GO:0016787">
    <property type="term" value="F:hydrolase activity"/>
    <property type="evidence" value="ECO:0007669"/>
    <property type="project" value="InterPro"/>
</dbReference>
<dbReference type="PANTHER" id="PTHR12905:SF18">
    <property type="entry name" value="ESTER HYDROLASE, PUTATIVE (AFU_ORTHOLOGUE AFUA_4G03130)-RELATED"/>
    <property type="match status" value="1"/>
</dbReference>
<dbReference type="Gene3D" id="3.60.21.10">
    <property type="match status" value="1"/>
</dbReference>
<sequence length="349" mass="39219">MSLLPAFLGPPRSQFASTSFIYEAIHHPVTVLITFLHYLILYLRGPSYKPPVPSKTKPSIRVVCISDTHSKIPPATLPKGDILIHAGDLTNSGSRAQIQQTVDWLKSLQKPWPGSSDGYMHIVVVCGNHDAYLDERSRSAHDKAYKNQTLSWGKIHYLQHSSVTLSFLDGRKLKIYGAPQIPRCGGKDFAFQYERGQDAWTDTVPDDADVLVTHNPPKWHLDLATSGGLGDEFELQEIWRTKPTLQVCGHVHSGYGKEYLWWDKAQKLFEEVREHAYGNGKGQFTQTPLVELLDISLYIKGMRVIWEDLKGLAWSRLWGGARQGTILVNAALTRQTTNQLGNKPQVVLL</sequence>
<evidence type="ECO:0000259" key="1">
    <source>
        <dbReference type="Pfam" id="PF00149"/>
    </source>
</evidence>
<keyword evidence="3" id="KW-1185">Reference proteome</keyword>
<dbReference type="InterPro" id="IPR051693">
    <property type="entry name" value="UPF0046_metallophosphoest"/>
</dbReference>
<dbReference type="CDD" id="cd07379">
    <property type="entry name" value="MPP_239FB"/>
    <property type="match status" value="1"/>
</dbReference>
<dbReference type="eggNOG" id="KOG3947">
    <property type="taxonomic scope" value="Eukaryota"/>
</dbReference>
<dbReference type="Pfam" id="PF00149">
    <property type="entry name" value="Metallophos"/>
    <property type="match status" value="1"/>
</dbReference>
<organism evidence="2 3">
    <name type="scientific">Cyphellophora europaea (strain CBS 101466)</name>
    <name type="common">Phialophora europaea</name>
    <dbReference type="NCBI Taxonomy" id="1220924"/>
    <lineage>
        <taxon>Eukaryota</taxon>
        <taxon>Fungi</taxon>
        <taxon>Dikarya</taxon>
        <taxon>Ascomycota</taxon>
        <taxon>Pezizomycotina</taxon>
        <taxon>Eurotiomycetes</taxon>
        <taxon>Chaetothyriomycetidae</taxon>
        <taxon>Chaetothyriales</taxon>
        <taxon>Cyphellophoraceae</taxon>
        <taxon>Cyphellophora</taxon>
    </lineage>
</organism>
<accession>W2S1E4</accession>
<evidence type="ECO:0000313" key="3">
    <source>
        <dbReference type="Proteomes" id="UP000030752"/>
    </source>
</evidence>
<gene>
    <name evidence="2" type="ORF">HMPREF1541_01654</name>
</gene>
<proteinExistence type="predicted"/>
<dbReference type="PANTHER" id="PTHR12905">
    <property type="entry name" value="METALLOPHOSPHOESTERASE"/>
    <property type="match status" value="1"/>
</dbReference>
<dbReference type="EMBL" id="KB822718">
    <property type="protein sequence ID" value="ETN42497.1"/>
    <property type="molecule type" value="Genomic_DNA"/>
</dbReference>
<feature type="domain" description="Calcineurin-like phosphoesterase" evidence="1">
    <location>
        <begin position="61"/>
        <end position="253"/>
    </location>
</feature>
<dbReference type="AlphaFoldDB" id="W2S1E4"/>
<dbReference type="InParanoid" id="W2S1E4"/>
<dbReference type="HOGENOM" id="CLU_041441_3_0_1"/>
<evidence type="ECO:0000313" key="2">
    <source>
        <dbReference type="EMBL" id="ETN42497.1"/>
    </source>
</evidence>
<dbReference type="InterPro" id="IPR029052">
    <property type="entry name" value="Metallo-depent_PP-like"/>
</dbReference>
<dbReference type="InterPro" id="IPR004843">
    <property type="entry name" value="Calcineurin-like_PHP"/>
</dbReference>
<reference evidence="2 3" key="1">
    <citation type="submission" date="2013-03" db="EMBL/GenBank/DDBJ databases">
        <title>The Genome Sequence of Phialophora europaea CBS 101466.</title>
        <authorList>
            <consortium name="The Broad Institute Genomics Platform"/>
            <person name="Cuomo C."/>
            <person name="de Hoog S."/>
            <person name="Gorbushina A."/>
            <person name="Walker B."/>
            <person name="Young S.K."/>
            <person name="Zeng Q."/>
            <person name="Gargeya S."/>
            <person name="Fitzgerald M."/>
            <person name="Haas B."/>
            <person name="Abouelleil A."/>
            <person name="Allen A.W."/>
            <person name="Alvarado L."/>
            <person name="Arachchi H.M."/>
            <person name="Berlin A.M."/>
            <person name="Chapman S.B."/>
            <person name="Gainer-Dewar J."/>
            <person name="Goldberg J."/>
            <person name="Griggs A."/>
            <person name="Gujja S."/>
            <person name="Hansen M."/>
            <person name="Howarth C."/>
            <person name="Imamovic A."/>
            <person name="Ireland A."/>
            <person name="Larimer J."/>
            <person name="McCowan C."/>
            <person name="Murphy C."/>
            <person name="Pearson M."/>
            <person name="Poon T.W."/>
            <person name="Priest M."/>
            <person name="Roberts A."/>
            <person name="Saif S."/>
            <person name="Shea T."/>
            <person name="Sisk P."/>
            <person name="Sykes S."/>
            <person name="Wortman J."/>
            <person name="Nusbaum C."/>
            <person name="Birren B."/>
        </authorList>
    </citation>
    <scope>NUCLEOTIDE SEQUENCE [LARGE SCALE GENOMIC DNA]</scope>
    <source>
        <strain evidence="2 3">CBS 101466</strain>
    </source>
</reference>
<protein>
    <recommendedName>
        <fullName evidence="1">Calcineurin-like phosphoesterase domain-containing protein</fullName>
    </recommendedName>
</protein>
<name>W2S1E4_CYPE1</name>
<dbReference type="GeneID" id="19968993"/>